<reference evidence="2" key="1">
    <citation type="journal article" date="2013" name="Genome Biol.">
        <title>Reference genomes and transcriptomes of Nicotiana sylvestris and Nicotiana tomentosiformis.</title>
        <authorList>
            <person name="Sierro N."/>
            <person name="Battey J.N."/>
            <person name="Ouadi S."/>
            <person name="Bovet L."/>
            <person name="Goepfert S."/>
            <person name="Bakaher N."/>
            <person name="Peitsch M.C."/>
            <person name="Ivanov N.V."/>
        </authorList>
    </citation>
    <scope>NUCLEOTIDE SEQUENCE [LARGE SCALE GENOMIC DNA]</scope>
</reference>
<proteinExistence type="predicted"/>
<gene>
    <name evidence="3" type="primary">LOC104211665</name>
</gene>
<dbReference type="RefSeq" id="XP_009759062.1">
    <property type="nucleotide sequence ID" value="XM_009760760.1"/>
</dbReference>
<name>A0A1U7USL4_NICSY</name>
<evidence type="ECO:0000313" key="2">
    <source>
        <dbReference type="Proteomes" id="UP000189701"/>
    </source>
</evidence>
<dbReference type="KEGG" id="nsy:104211665"/>
<dbReference type="STRING" id="4096.A0A1U7USL4"/>
<dbReference type="SUPFAM" id="SSF56672">
    <property type="entry name" value="DNA/RNA polymerases"/>
    <property type="match status" value="1"/>
</dbReference>
<sequence length="150" mass="17018">MEILEARGVPITYIRVIQDVYDRAKTRVRTAGGDSEYFSVEMGLHQESALSPFLFSLAMDSLIHHIQGEVPWCLLFTDDIVLIDETLGGVNERLEVWRHTLESKGFKLSRTKTDYLECKFGGVTQEADGDVKLDTQVIPGRERVSSIWDL</sequence>
<keyword evidence="2" id="KW-1185">Reference proteome</keyword>
<dbReference type="PANTHER" id="PTHR46238:SF8">
    <property type="entry name" value="ENDONUCLEASE_EXONUCLEASE_PHOSPHATASE DOMAIN-CONTAINING PROTEIN"/>
    <property type="match status" value="1"/>
</dbReference>
<dbReference type="InterPro" id="IPR000477">
    <property type="entry name" value="RT_dom"/>
</dbReference>
<evidence type="ECO:0000313" key="3">
    <source>
        <dbReference type="RefSeq" id="XP_009759062.1"/>
    </source>
</evidence>
<dbReference type="PROSITE" id="PS50878">
    <property type="entry name" value="RT_POL"/>
    <property type="match status" value="1"/>
</dbReference>
<reference evidence="3" key="2">
    <citation type="submission" date="2025-08" db="UniProtKB">
        <authorList>
            <consortium name="RefSeq"/>
        </authorList>
    </citation>
    <scope>IDENTIFICATION</scope>
    <source>
        <tissue evidence="3">Leaf</tissue>
    </source>
</reference>
<dbReference type="Gene3D" id="3.30.70.270">
    <property type="match status" value="1"/>
</dbReference>
<accession>A0A1U7USL4</accession>
<dbReference type="InterPro" id="IPR043128">
    <property type="entry name" value="Rev_trsase/Diguanyl_cyclase"/>
</dbReference>
<protein>
    <submittedName>
        <fullName evidence="3">Uncharacterized protein LOC104211665</fullName>
    </submittedName>
</protein>
<dbReference type="InterPro" id="IPR043502">
    <property type="entry name" value="DNA/RNA_pol_sf"/>
</dbReference>
<evidence type="ECO:0000259" key="1">
    <source>
        <dbReference type="PROSITE" id="PS50878"/>
    </source>
</evidence>
<dbReference type="Pfam" id="PF00078">
    <property type="entry name" value="RVT_1"/>
    <property type="match status" value="1"/>
</dbReference>
<dbReference type="AlphaFoldDB" id="A0A1U7USL4"/>
<dbReference type="GeneID" id="104211665"/>
<organism evidence="2 3">
    <name type="scientific">Nicotiana sylvestris</name>
    <name type="common">Wood tobacco</name>
    <name type="synonym">South American tobacco</name>
    <dbReference type="NCBI Taxonomy" id="4096"/>
    <lineage>
        <taxon>Eukaryota</taxon>
        <taxon>Viridiplantae</taxon>
        <taxon>Streptophyta</taxon>
        <taxon>Embryophyta</taxon>
        <taxon>Tracheophyta</taxon>
        <taxon>Spermatophyta</taxon>
        <taxon>Magnoliopsida</taxon>
        <taxon>eudicotyledons</taxon>
        <taxon>Gunneridae</taxon>
        <taxon>Pentapetalae</taxon>
        <taxon>asterids</taxon>
        <taxon>lamiids</taxon>
        <taxon>Solanales</taxon>
        <taxon>Solanaceae</taxon>
        <taxon>Nicotianoideae</taxon>
        <taxon>Nicotianeae</taxon>
        <taxon>Nicotiana</taxon>
    </lineage>
</organism>
<dbReference type="PANTHER" id="PTHR46238">
    <property type="entry name" value="REVERSE TRANSCRIPTASE DOMAIN-CONTAINING PROTEIN"/>
    <property type="match status" value="1"/>
</dbReference>
<feature type="domain" description="Reverse transcriptase" evidence="1">
    <location>
        <begin position="1"/>
        <end position="150"/>
    </location>
</feature>
<dbReference type="Proteomes" id="UP000189701">
    <property type="component" value="Unplaced"/>
</dbReference>